<feature type="compositionally biased region" description="Gly residues" evidence="1">
    <location>
        <begin position="1617"/>
        <end position="1641"/>
    </location>
</feature>
<feature type="compositionally biased region" description="Polar residues" evidence="1">
    <location>
        <begin position="520"/>
        <end position="555"/>
    </location>
</feature>
<feature type="region of interest" description="Disordered" evidence="1">
    <location>
        <begin position="1033"/>
        <end position="1071"/>
    </location>
</feature>
<feature type="region of interest" description="Disordered" evidence="1">
    <location>
        <begin position="891"/>
        <end position="926"/>
    </location>
</feature>
<feature type="compositionally biased region" description="Basic residues" evidence="1">
    <location>
        <begin position="914"/>
        <end position="923"/>
    </location>
</feature>
<feature type="region of interest" description="Disordered" evidence="1">
    <location>
        <begin position="493"/>
        <end position="555"/>
    </location>
</feature>
<evidence type="ECO:0000313" key="3">
    <source>
        <dbReference type="WBParaSite" id="maker-uti_cns_0047779-snap-gene-0.5-mRNA-1"/>
    </source>
</evidence>
<name>A0A1I8JGR8_9PLAT</name>
<feature type="region of interest" description="Disordered" evidence="1">
    <location>
        <begin position="740"/>
        <end position="760"/>
    </location>
</feature>
<reference evidence="3" key="1">
    <citation type="submission" date="2016-11" db="UniProtKB">
        <authorList>
            <consortium name="WormBaseParasite"/>
        </authorList>
    </citation>
    <scope>IDENTIFICATION</scope>
</reference>
<feature type="compositionally biased region" description="Low complexity" evidence="1">
    <location>
        <begin position="1044"/>
        <end position="1060"/>
    </location>
</feature>
<proteinExistence type="predicted"/>
<feature type="region of interest" description="Disordered" evidence="1">
    <location>
        <begin position="1257"/>
        <end position="1293"/>
    </location>
</feature>
<dbReference type="Proteomes" id="UP000095280">
    <property type="component" value="Unplaced"/>
</dbReference>
<feature type="region of interest" description="Disordered" evidence="1">
    <location>
        <begin position="464"/>
        <end position="483"/>
    </location>
</feature>
<feature type="compositionally biased region" description="Polar residues" evidence="1">
    <location>
        <begin position="1867"/>
        <end position="1882"/>
    </location>
</feature>
<feature type="region of interest" description="Disordered" evidence="1">
    <location>
        <begin position="1735"/>
        <end position="1759"/>
    </location>
</feature>
<evidence type="ECO:0000313" key="2">
    <source>
        <dbReference type="Proteomes" id="UP000095280"/>
    </source>
</evidence>
<organism evidence="2 3">
    <name type="scientific">Macrostomum lignano</name>
    <dbReference type="NCBI Taxonomy" id="282301"/>
    <lineage>
        <taxon>Eukaryota</taxon>
        <taxon>Metazoa</taxon>
        <taxon>Spiralia</taxon>
        <taxon>Lophotrochozoa</taxon>
        <taxon>Platyhelminthes</taxon>
        <taxon>Rhabditophora</taxon>
        <taxon>Macrostomorpha</taxon>
        <taxon>Macrostomida</taxon>
        <taxon>Macrostomidae</taxon>
        <taxon>Macrostomum</taxon>
    </lineage>
</organism>
<evidence type="ECO:0000256" key="1">
    <source>
        <dbReference type="SAM" id="MobiDB-lite"/>
    </source>
</evidence>
<accession>A0A1I8JGR8</accession>
<feature type="region of interest" description="Disordered" evidence="1">
    <location>
        <begin position="1930"/>
        <end position="1967"/>
    </location>
</feature>
<dbReference type="WBParaSite" id="maker-uti_cns_0047779-snap-gene-0.5-mRNA-1">
    <property type="protein sequence ID" value="maker-uti_cns_0047779-snap-gene-0.5-mRNA-1"/>
    <property type="gene ID" value="maker-uti_cns_0047779-snap-gene-0.5"/>
</dbReference>
<feature type="region of interest" description="Disordered" evidence="1">
    <location>
        <begin position="1867"/>
        <end position="1898"/>
    </location>
</feature>
<feature type="compositionally biased region" description="Basic and acidic residues" evidence="1">
    <location>
        <begin position="1539"/>
        <end position="1552"/>
    </location>
</feature>
<sequence>RDASSAAGTGQPELEDVVPAAALDALVARVVAHVVLLVLLEQVVRLHAVAALQQADVPLRQEDHRALQRHAHQLVGIPGDRVGTLHPGQQVAVSLAEQNAAAPGRVHVEPEPVPLAHVRDRVQRVEGAQHGCAAGGADEEGLLTAAAGESDQLLQCASFEVNIANSGTARMPRIFTSGKRLYRATMAAYRLEMLPPGARMPSPLSQPMCSRIFCRVTSSMSTKTGAISHGDDVEARRELVEEARVAGLDGVLQRLLAVAEDLLQVARLHGDLQAVAEGLPQLVRVVKVQHLVAAVIDAVQVLQQQVHHLRDEADRAFVALLGWQHLCGDGDGASKIRIEISSDLSYNRFPIWGREFCLPRGSGEPGMLGLGWSRCELRVASLSPNEKSPLTLAKGTLESRPVGLEPGSFLRPFLLAIAVNDFLAAAGSRSRYFCRGRHRCGFRRKLLQGGGLFDHRLSFLGGAGSGSGGQQEVAVPGGQAAPQEAHRVENAAVGAGPEVEQPRVQRQAAAETGGLRPLVTTDQSYQEKLQGTSLEVTTDQSYQEKPQGTSLEVTTDQSYQEKLQGTSLEVTTDQSYQEKLQGTSLEVTTDQNYQEKLQGTSLKVTTDQSYQEKLHGTSLKVTTDQSYQEKLQGTSLEVTTDQSYQEKLQGTSLEVTTDQNYQEKLQGTSLKVTTDQCYQEKLHGTSLKVTTDQSYQEKLQGTSLEVTTDQSYQEKLQGTSLEVTTDQSYQEKLQGTSLEVTTDQSYQEKPQGTSLEVTTDQSYQEKLQGTSLEVTTDQSYQEKPQGTSLEVTTDQCYQEKLQGTSLEVKTDQSFQEKLRGSITALLRRKSYRDFDSSCSRLVELPDGQLTRLVSIGARDASQHTSHRHRSSDPGCASAAVSRLSIVSVEGHPADSARASATRTHDLSSSAGRGGARRCQRSRRGCGAALRPSGCRRAARRRTRDALATAPPVRRVGAIRRVSTAAAAVSARPVLLRRRQRRRLEAQEEVGGVQAGVRGPRRRPVQRRAVELEVVEQAGDVALGAGAAPACGGGGATPNEMVRHSPSSSPAGAASEAPVGARSGGDPAATMKSESHGLNMLATEADAAAADEAALKLDRQPASRRFGRLPDVLKLLQLLEHPCRLPPVAGSGQAKRREAGPVGGLGGQLVAAQGGAQEAQQLAGAAGRHGGEVHRRVAPSVDGVQLKKFFVNSSSNQGARAKVIKDSQAAHPEVDGLQEQPRQLHPTAGARVVQRVHAAARVSGADSGAAFQQLARQADRPGGVADQRAQNQRRPAGGGPRRSSRAEWRRPGWGRRLPTRLKRLSGGVAAGAAAAVETTRAASDVSSFLTAEEGLTAAAATAREGLTVGIRIASRSKSSSSLLAGPLRLWKRGGGFRRLVFWGGCCRGRHLQAQWPEREAPPPVCAQPITSGSRSVAVRGRPQADGTRPLLLALGQPVLQRRLLQLRLVVHGFVLKPGEGQRRGGDVHHPAALATVAVCVVLLNDALRLTAASAKPLLQMQDELLTQLSQAASKRTNKRRADRTQQVQNEARLSGGRIVDPVDKGQQVERQEDARIGQQGVQLLLQLNSGCSNRRRGLLAVHPRPSGGTSTNPSQDDDVHGQDGQQQQQHGHEPHGHSPGGVGDPAPGAGGPVGRPGEGQRGGQNRQQETLLKLSRTTMRPSSSMPHYMEVLSHLEAMVSSASEAELNLVLNLEKEDYLVSADGPESAAAAGSAFAELVQKAETLVHSRVAKMERLLQRQDKTARQGKKKKPRRRQPASMADNLSAIFDTVVREFTTADAAAAADCSAGSGTAACCSTVQLPKLATASPPTLPDTAEEPPLPGQTLVRGIRMPIVLPPTPLLSMRATIQLRTAAATPVSAVRNDAPSLSWNRSVLPSSSTAGPQQAAAGRGDDSDSAAPPMLRKRLSVNLPIVISGEYRLSGRVELSCLSREGDGGGQGQDGSGSVRAIESAGQQQQPPSKTRHRCLDSPSAETLGFELARCLDVSGPGLVEARPRARAHRHAVEGVVVAEVVVPVGLAVHRVGDAERDSIPGPQPVRQAQREGELVAAAVAGDVVGADLEAVAPVVQAGFDSDSLLEAQVGHADETADLPGEGSGRLAALHHLLGGDSRVEVRRRARLGERRRQVEMNRCVRRRLLLLQVSEAQKIVAFLRLFLVVGRGQHEVTGRLRGNFRRRFEVEHVADQGEVEAHRVGEADGLLGDCVRAGVFLLAGQLEAGSALVGGPRVLVQLAVAAAAAAVEAVAAVRRVVLRRFGGAASGFNWGPTGAVGCCNLSCFLILRAQLYLRVLQPASLQGPQRQGEAVHPLQAALEVRLGLVLRCDVGFRRCAACRSFQRHCSHSRRRGVLPSQAIVIFGRLHPAAVTHLMEKGAEQLHRPISGYWRPSSEQDRLLILLLLLLLLLTGCEACTAA</sequence>
<keyword evidence="2" id="KW-1185">Reference proteome</keyword>
<feature type="compositionally biased region" description="Basic residues" evidence="1">
    <location>
        <begin position="1744"/>
        <end position="1755"/>
    </location>
</feature>
<protein>
    <submittedName>
        <fullName evidence="3">ANK_REP_REGION domain-containing protein</fullName>
    </submittedName>
</protein>
<feature type="region of interest" description="Disordered" evidence="1">
    <location>
        <begin position="1577"/>
        <end position="1646"/>
    </location>
</feature>
<feature type="region of interest" description="Disordered" evidence="1">
    <location>
        <begin position="1511"/>
        <end position="1552"/>
    </location>
</feature>